<dbReference type="CDD" id="cd18186">
    <property type="entry name" value="BTB_POZ_ZBTB_KLHL-like"/>
    <property type="match status" value="1"/>
</dbReference>
<reference evidence="3" key="1">
    <citation type="submission" date="2021-06" db="EMBL/GenBank/DDBJ databases">
        <authorList>
            <person name="Kallberg Y."/>
            <person name="Tangrot J."/>
            <person name="Rosling A."/>
        </authorList>
    </citation>
    <scope>NUCLEOTIDE SEQUENCE</scope>
    <source>
        <strain evidence="3">FL130A</strain>
    </source>
</reference>
<feature type="domain" description="BTB" evidence="1">
    <location>
        <begin position="213"/>
        <end position="281"/>
    </location>
</feature>
<dbReference type="GO" id="GO:0030163">
    <property type="term" value="P:protein catabolic process"/>
    <property type="evidence" value="ECO:0007669"/>
    <property type="project" value="UniProtKB-ARBA"/>
</dbReference>
<keyword evidence="4" id="KW-1185">Reference proteome</keyword>
<evidence type="ECO:0000313" key="4">
    <source>
        <dbReference type="Proteomes" id="UP000789508"/>
    </source>
</evidence>
<protein>
    <submittedName>
        <fullName evidence="3">13031_t:CDS:1</fullName>
    </submittedName>
</protein>
<evidence type="ECO:0000259" key="2">
    <source>
        <dbReference type="PROSITE" id="PS50144"/>
    </source>
</evidence>
<dbReference type="PROSITE" id="PS50097">
    <property type="entry name" value="BTB"/>
    <property type="match status" value="1"/>
</dbReference>
<dbReference type="Pfam" id="PF22486">
    <property type="entry name" value="MATH_2"/>
    <property type="match status" value="1"/>
</dbReference>
<gene>
    <name evidence="3" type="ORF">ALEPTO_LOCUS3081</name>
</gene>
<dbReference type="InterPro" id="IPR008974">
    <property type="entry name" value="TRAF-like"/>
</dbReference>
<dbReference type="InterPro" id="IPR000210">
    <property type="entry name" value="BTB/POZ_dom"/>
</dbReference>
<dbReference type="PROSITE" id="PS50144">
    <property type="entry name" value="MATH"/>
    <property type="match status" value="1"/>
</dbReference>
<evidence type="ECO:0000259" key="1">
    <source>
        <dbReference type="PROSITE" id="PS50097"/>
    </source>
</evidence>
<dbReference type="CDD" id="cd00121">
    <property type="entry name" value="MATH"/>
    <property type="match status" value="1"/>
</dbReference>
<dbReference type="SMART" id="SM00225">
    <property type="entry name" value="BTB"/>
    <property type="match status" value="1"/>
</dbReference>
<comment type="caution">
    <text evidence="3">The sequence shown here is derived from an EMBL/GenBank/DDBJ whole genome shotgun (WGS) entry which is preliminary data.</text>
</comment>
<proteinExistence type="predicted"/>
<dbReference type="Gene3D" id="2.60.210.10">
    <property type="entry name" value="Apoptosis, Tumor Necrosis Factor Receptor Associated Protein 2, Chain A"/>
    <property type="match status" value="1"/>
</dbReference>
<dbReference type="SUPFAM" id="SSF49599">
    <property type="entry name" value="TRAF domain-like"/>
    <property type="match status" value="1"/>
</dbReference>
<evidence type="ECO:0000313" key="3">
    <source>
        <dbReference type="EMBL" id="CAG8492891.1"/>
    </source>
</evidence>
<sequence>MNNEQDNAFTYTWTIPGFQDLVHRVPTGYFLYSDLFWSPVYRVDIDNSLISSMSSTRRNSGHSWRLRMYPRGYDERYKSYLSVYLEGFQTCEEKEKSLTRHKEFELEAFRSQSDPVNGPSAPIHLASLQRSSQSFNFNNVINCGQHQFCSLEEVFPNDRNVNTTLIIRVRIFDKPQSGSSSTNSDSNHSSSSVSSGIVFPAGLNDFLTDELLADVEFVFDCGSRLKAHRIILAAQSTYFKALLLGRWRESKMDSIPIKDTDHNSFRSVLQFFYTGRLEQTSDVDLLTGVYILADKFDLKELVQMAASQIVKFVNDENWDEILLLGWRTNNDGMRKAGIEYAAENWSKVKNSDNTKRVLAAQDVNIIEELMACVFFHK</sequence>
<dbReference type="EMBL" id="CAJVPS010000530">
    <property type="protein sequence ID" value="CAG8492891.1"/>
    <property type="molecule type" value="Genomic_DNA"/>
</dbReference>
<dbReference type="Pfam" id="PF00651">
    <property type="entry name" value="BTB"/>
    <property type="match status" value="1"/>
</dbReference>
<dbReference type="InterPro" id="IPR011333">
    <property type="entry name" value="SKP1/BTB/POZ_sf"/>
</dbReference>
<accession>A0A9N8WKN0</accession>
<dbReference type="PANTHER" id="PTHR24413">
    <property type="entry name" value="SPECKLE-TYPE POZ PROTEIN"/>
    <property type="match status" value="1"/>
</dbReference>
<dbReference type="Proteomes" id="UP000789508">
    <property type="component" value="Unassembled WGS sequence"/>
</dbReference>
<feature type="domain" description="MATH" evidence="2">
    <location>
        <begin position="8"/>
        <end position="171"/>
    </location>
</feature>
<dbReference type="AlphaFoldDB" id="A0A9N8WKN0"/>
<name>A0A9N8WKN0_9GLOM</name>
<dbReference type="InterPro" id="IPR002083">
    <property type="entry name" value="MATH/TRAF_dom"/>
</dbReference>
<dbReference type="OrthoDB" id="194443at2759"/>
<dbReference type="SUPFAM" id="SSF54695">
    <property type="entry name" value="POZ domain"/>
    <property type="match status" value="1"/>
</dbReference>
<organism evidence="3 4">
    <name type="scientific">Ambispora leptoticha</name>
    <dbReference type="NCBI Taxonomy" id="144679"/>
    <lineage>
        <taxon>Eukaryota</taxon>
        <taxon>Fungi</taxon>
        <taxon>Fungi incertae sedis</taxon>
        <taxon>Mucoromycota</taxon>
        <taxon>Glomeromycotina</taxon>
        <taxon>Glomeromycetes</taxon>
        <taxon>Archaeosporales</taxon>
        <taxon>Ambisporaceae</taxon>
        <taxon>Ambispora</taxon>
    </lineage>
</organism>
<dbReference type="Gene3D" id="3.30.710.10">
    <property type="entry name" value="Potassium Channel Kv1.1, Chain A"/>
    <property type="match status" value="1"/>
</dbReference>